<evidence type="ECO:0000256" key="1">
    <source>
        <dbReference type="ARBA" id="ARBA00023015"/>
    </source>
</evidence>
<dbReference type="SUPFAM" id="SSF46689">
    <property type="entry name" value="Homeodomain-like"/>
    <property type="match status" value="2"/>
</dbReference>
<dbReference type="SMART" id="SM00871">
    <property type="entry name" value="AraC_E_bind"/>
    <property type="match status" value="1"/>
</dbReference>
<evidence type="ECO:0000259" key="4">
    <source>
        <dbReference type="PROSITE" id="PS01124"/>
    </source>
</evidence>
<dbReference type="Gene3D" id="1.10.10.60">
    <property type="entry name" value="Homeodomain-like"/>
    <property type="match status" value="2"/>
</dbReference>
<name>A0ABU1NHA3_9BURK</name>
<evidence type="ECO:0000313" key="6">
    <source>
        <dbReference type="Proteomes" id="UP001184230"/>
    </source>
</evidence>
<dbReference type="Proteomes" id="UP001184230">
    <property type="component" value="Unassembled WGS sequence"/>
</dbReference>
<feature type="domain" description="HTH araC/xylS-type" evidence="4">
    <location>
        <begin position="22"/>
        <end position="121"/>
    </location>
</feature>
<keyword evidence="6" id="KW-1185">Reference proteome</keyword>
<dbReference type="InterPro" id="IPR050908">
    <property type="entry name" value="SmbC-like"/>
</dbReference>
<gene>
    <name evidence="5" type="ORF">J2739_003625</name>
</gene>
<dbReference type="PANTHER" id="PTHR40055">
    <property type="entry name" value="TRANSCRIPTIONAL REGULATOR YGIV-RELATED"/>
    <property type="match status" value="1"/>
</dbReference>
<dbReference type="PANTHER" id="PTHR40055:SF1">
    <property type="entry name" value="TRANSCRIPTIONAL REGULATOR YGIV-RELATED"/>
    <property type="match status" value="1"/>
</dbReference>
<evidence type="ECO:0000313" key="5">
    <source>
        <dbReference type="EMBL" id="MDR6537839.1"/>
    </source>
</evidence>
<dbReference type="InterPro" id="IPR018060">
    <property type="entry name" value="HTH_AraC"/>
</dbReference>
<evidence type="ECO:0000256" key="2">
    <source>
        <dbReference type="ARBA" id="ARBA00023125"/>
    </source>
</evidence>
<accession>A0ABU1NHA3</accession>
<dbReference type="Gene3D" id="3.20.80.10">
    <property type="entry name" value="Regulatory factor, effector binding domain"/>
    <property type="match status" value="1"/>
</dbReference>
<dbReference type="InterPro" id="IPR029442">
    <property type="entry name" value="GyrI-like"/>
</dbReference>
<dbReference type="InterPro" id="IPR010499">
    <property type="entry name" value="AraC_E-bd"/>
</dbReference>
<protein>
    <submittedName>
        <fullName evidence="5">AraC family transcriptional regulator</fullName>
    </submittedName>
</protein>
<sequence length="328" mass="36596">MSLRAVGQPVNSPRQTYVARINRVIDHIDGHLADPLDLVTLAGVAHFSAWHFHRVFQAMTGETLADCVRRRRLEVAAARLLGVPPEPVLAIALDVGFGSAPVFTRAFSAHFGATPTDWRRGAFRGWTERHRIELSKIHQADRKSHQAVLAAFRQDELSWPQGHVPRSGDSAMKVELKTLPAVRVAYMRHVGPYGDSAIPRLWQRFAAWCGEQGLMQPRRTMYGVSHDNPDVTPPARCRYDACIEVDEHFKPVGEIGVQTVAGGRYACCEFNGPSTEIHAAWMRLCEWLPDSGWQAADGPPLEVYPPDFVMDEKTCAFNCTLCLPVRPL</sequence>
<dbReference type="Pfam" id="PF12833">
    <property type="entry name" value="HTH_18"/>
    <property type="match status" value="1"/>
</dbReference>
<comment type="caution">
    <text evidence="5">The sequence shown here is derived from an EMBL/GenBank/DDBJ whole genome shotgun (WGS) entry which is preliminary data.</text>
</comment>
<dbReference type="InterPro" id="IPR011256">
    <property type="entry name" value="Reg_factor_effector_dom_sf"/>
</dbReference>
<proteinExistence type="predicted"/>
<organism evidence="5 6">
    <name type="scientific">Variovorax soli</name>
    <dbReference type="NCBI Taxonomy" id="376815"/>
    <lineage>
        <taxon>Bacteria</taxon>
        <taxon>Pseudomonadati</taxon>
        <taxon>Pseudomonadota</taxon>
        <taxon>Betaproteobacteria</taxon>
        <taxon>Burkholderiales</taxon>
        <taxon>Comamonadaceae</taxon>
        <taxon>Variovorax</taxon>
    </lineage>
</organism>
<dbReference type="RefSeq" id="WP_309904080.1">
    <property type="nucleotide sequence ID" value="NZ_JAVDRF010000008.1"/>
</dbReference>
<dbReference type="InterPro" id="IPR018062">
    <property type="entry name" value="HTH_AraC-typ_CS"/>
</dbReference>
<reference evidence="5 6" key="1">
    <citation type="submission" date="2023-07" db="EMBL/GenBank/DDBJ databases">
        <title>Sorghum-associated microbial communities from plants grown in Nebraska, USA.</title>
        <authorList>
            <person name="Schachtman D."/>
        </authorList>
    </citation>
    <scope>NUCLEOTIDE SEQUENCE [LARGE SCALE GENOMIC DNA]</scope>
    <source>
        <strain evidence="5 6">DS1781</strain>
    </source>
</reference>
<dbReference type="PROSITE" id="PS01124">
    <property type="entry name" value="HTH_ARAC_FAMILY_2"/>
    <property type="match status" value="1"/>
</dbReference>
<dbReference type="Pfam" id="PF06445">
    <property type="entry name" value="GyrI-like"/>
    <property type="match status" value="1"/>
</dbReference>
<dbReference type="PROSITE" id="PS00041">
    <property type="entry name" value="HTH_ARAC_FAMILY_1"/>
    <property type="match status" value="1"/>
</dbReference>
<dbReference type="SUPFAM" id="SSF55136">
    <property type="entry name" value="Probable bacterial effector-binding domain"/>
    <property type="match status" value="1"/>
</dbReference>
<dbReference type="EMBL" id="JAVDRF010000008">
    <property type="protein sequence ID" value="MDR6537839.1"/>
    <property type="molecule type" value="Genomic_DNA"/>
</dbReference>
<keyword evidence="1" id="KW-0805">Transcription regulation</keyword>
<keyword evidence="2" id="KW-0238">DNA-binding</keyword>
<dbReference type="InterPro" id="IPR009057">
    <property type="entry name" value="Homeodomain-like_sf"/>
</dbReference>
<evidence type="ECO:0000256" key="3">
    <source>
        <dbReference type="ARBA" id="ARBA00023163"/>
    </source>
</evidence>
<dbReference type="SMART" id="SM00342">
    <property type="entry name" value="HTH_ARAC"/>
    <property type="match status" value="1"/>
</dbReference>
<keyword evidence="3" id="KW-0804">Transcription</keyword>